<proteinExistence type="inferred from homology"/>
<dbReference type="PANTHER" id="PTHR10516">
    <property type="entry name" value="PEPTIDYL-PROLYL CIS-TRANS ISOMERASE"/>
    <property type="match status" value="1"/>
</dbReference>
<keyword evidence="3 4" id="KW-0413">Isomerase</keyword>
<dbReference type="GO" id="GO:0003755">
    <property type="term" value="F:peptidyl-prolyl cis-trans isomerase activity"/>
    <property type="evidence" value="ECO:0007669"/>
    <property type="project" value="UniProtKB-UniRule"/>
</dbReference>
<feature type="compositionally biased region" description="Low complexity" evidence="6">
    <location>
        <begin position="169"/>
        <end position="183"/>
    </location>
</feature>
<protein>
    <recommendedName>
        <fullName evidence="5">Peptidyl-prolyl cis-trans isomerase</fullName>
        <ecNumber evidence="5">5.2.1.8</ecNumber>
    </recommendedName>
</protein>
<evidence type="ECO:0000256" key="2">
    <source>
        <dbReference type="ARBA" id="ARBA00023110"/>
    </source>
</evidence>
<dbReference type="InterPro" id="IPR046357">
    <property type="entry name" value="PPIase_dom_sf"/>
</dbReference>
<dbReference type="OrthoDB" id="9812109at2"/>
<keyword evidence="7" id="KW-0812">Transmembrane</keyword>
<keyword evidence="7" id="KW-0472">Membrane</keyword>
<evidence type="ECO:0000313" key="10">
    <source>
        <dbReference type="Proteomes" id="UP000435243"/>
    </source>
</evidence>
<dbReference type="PANTHER" id="PTHR10516:SF443">
    <property type="entry name" value="FK506-BINDING PROTEIN 59-RELATED"/>
    <property type="match status" value="1"/>
</dbReference>
<evidence type="ECO:0000313" key="9">
    <source>
        <dbReference type="EMBL" id="MXO88886.1"/>
    </source>
</evidence>
<feature type="transmembrane region" description="Helical" evidence="7">
    <location>
        <begin position="20"/>
        <end position="38"/>
    </location>
</feature>
<evidence type="ECO:0000256" key="6">
    <source>
        <dbReference type="SAM" id="MobiDB-lite"/>
    </source>
</evidence>
<accession>A0A844ZPB2</accession>
<gene>
    <name evidence="9" type="ORF">GRI32_09055</name>
</gene>
<evidence type="ECO:0000256" key="5">
    <source>
        <dbReference type="RuleBase" id="RU003915"/>
    </source>
</evidence>
<comment type="similarity">
    <text evidence="5">Belongs to the FKBP-type PPIase family.</text>
</comment>
<organism evidence="9 10">
    <name type="scientific">Alteraurantiacibacter aestuarii</name>
    <dbReference type="NCBI Taxonomy" id="650004"/>
    <lineage>
        <taxon>Bacteria</taxon>
        <taxon>Pseudomonadati</taxon>
        <taxon>Pseudomonadota</taxon>
        <taxon>Alphaproteobacteria</taxon>
        <taxon>Sphingomonadales</taxon>
        <taxon>Erythrobacteraceae</taxon>
        <taxon>Alteraurantiacibacter</taxon>
    </lineage>
</organism>
<evidence type="ECO:0000256" key="3">
    <source>
        <dbReference type="ARBA" id="ARBA00023235"/>
    </source>
</evidence>
<dbReference type="AlphaFoldDB" id="A0A844ZPB2"/>
<dbReference type="InterPro" id="IPR001179">
    <property type="entry name" value="PPIase_FKBP_dom"/>
</dbReference>
<keyword evidence="10" id="KW-1185">Reference proteome</keyword>
<evidence type="ECO:0000256" key="1">
    <source>
        <dbReference type="ARBA" id="ARBA00000971"/>
    </source>
</evidence>
<reference evidence="9 10" key="1">
    <citation type="submission" date="2019-12" db="EMBL/GenBank/DDBJ databases">
        <title>Genomic-based taxomic classification of the family Erythrobacteraceae.</title>
        <authorList>
            <person name="Xu L."/>
        </authorList>
    </citation>
    <scope>NUCLEOTIDE SEQUENCE [LARGE SCALE GENOMIC DNA]</scope>
    <source>
        <strain evidence="9 10">JCM 16339</strain>
    </source>
</reference>
<dbReference type="Gene3D" id="3.10.50.40">
    <property type="match status" value="1"/>
</dbReference>
<name>A0A844ZPB2_9SPHN</name>
<evidence type="ECO:0000259" key="8">
    <source>
        <dbReference type="PROSITE" id="PS50059"/>
    </source>
</evidence>
<dbReference type="InterPro" id="IPR050689">
    <property type="entry name" value="FKBP-type_PPIase"/>
</dbReference>
<evidence type="ECO:0000256" key="7">
    <source>
        <dbReference type="SAM" id="Phobius"/>
    </source>
</evidence>
<dbReference type="EMBL" id="WTYY01000004">
    <property type="protein sequence ID" value="MXO88886.1"/>
    <property type="molecule type" value="Genomic_DNA"/>
</dbReference>
<dbReference type="PROSITE" id="PS50059">
    <property type="entry name" value="FKBP_PPIASE"/>
    <property type="match status" value="1"/>
</dbReference>
<dbReference type="RefSeq" id="WP_160591440.1">
    <property type="nucleotide sequence ID" value="NZ_BAAAFP010000003.1"/>
</dbReference>
<keyword evidence="2 4" id="KW-0697">Rotamase</keyword>
<feature type="region of interest" description="Disordered" evidence="6">
    <location>
        <begin position="169"/>
        <end position="189"/>
    </location>
</feature>
<sequence>MAEVTRVPLQPIAKGSMMKFWLGMLVGIVLAGSVAWFTSRPASVSVDTITAGEGESPTETDVVFVHYTGKLEDGTVFDQSQDANWPVPGILPDGTPLPLDRMIPGFKEALMQMQRGGSYKVEIPSELGYGATPQPGSPIPPNADLTFDIELVDFMSPDEAEQRYQSMLQALEQQQPAEGAAQADVPPAG</sequence>
<evidence type="ECO:0000256" key="4">
    <source>
        <dbReference type="PROSITE-ProRule" id="PRU00277"/>
    </source>
</evidence>
<dbReference type="EC" id="5.2.1.8" evidence="5"/>
<dbReference type="Pfam" id="PF00254">
    <property type="entry name" value="FKBP_C"/>
    <property type="match status" value="1"/>
</dbReference>
<dbReference type="Proteomes" id="UP000435243">
    <property type="component" value="Unassembled WGS sequence"/>
</dbReference>
<keyword evidence="7" id="KW-1133">Transmembrane helix</keyword>
<feature type="domain" description="PPIase FKBP-type" evidence="8">
    <location>
        <begin position="60"/>
        <end position="155"/>
    </location>
</feature>
<comment type="caution">
    <text evidence="9">The sequence shown here is derived from an EMBL/GenBank/DDBJ whole genome shotgun (WGS) entry which is preliminary data.</text>
</comment>
<dbReference type="GO" id="GO:0005737">
    <property type="term" value="C:cytoplasm"/>
    <property type="evidence" value="ECO:0007669"/>
    <property type="project" value="TreeGrafter"/>
</dbReference>
<comment type="catalytic activity">
    <reaction evidence="1 4 5">
        <text>[protein]-peptidylproline (omega=180) = [protein]-peptidylproline (omega=0)</text>
        <dbReference type="Rhea" id="RHEA:16237"/>
        <dbReference type="Rhea" id="RHEA-COMP:10747"/>
        <dbReference type="Rhea" id="RHEA-COMP:10748"/>
        <dbReference type="ChEBI" id="CHEBI:83833"/>
        <dbReference type="ChEBI" id="CHEBI:83834"/>
        <dbReference type="EC" id="5.2.1.8"/>
    </reaction>
</comment>
<dbReference type="SUPFAM" id="SSF54534">
    <property type="entry name" value="FKBP-like"/>
    <property type="match status" value="1"/>
</dbReference>